<comment type="function">
    <text evidence="5">One of two assembly initiator proteins, it binds directly to the 5'-end of the 23S rRNA, where it nucleates assembly of the 50S subunit.</text>
</comment>
<reference evidence="8 9" key="1">
    <citation type="submission" date="2020-12" db="EMBL/GenBank/DDBJ databases">
        <authorList>
            <person name="Awala S.I."/>
            <person name="Gwak J.-H."/>
            <person name="Kim S.-J."/>
            <person name="Rhee S.-K."/>
        </authorList>
    </citation>
    <scope>NUCLEOTIDE SEQUENCE [LARGE SCALE GENOMIC DNA]</scope>
    <source>
        <strain evidence="8 9">IT5</strain>
    </source>
</reference>
<dbReference type="CDD" id="cd06089">
    <property type="entry name" value="KOW_RPL26"/>
    <property type="match status" value="1"/>
</dbReference>
<comment type="subunit">
    <text evidence="5">Part of the 50S ribosomal subunit.</text>
</comment>
<evidence type="ECO:0000313" key="9">
    <source>
        <dbReference type="Proteomes" id="UP000663088"/>
    </source>
</evidence>
<comment type="function">
    <text evidence="5">One of the proteins that surrounds the polypeptide exit tunnel on the outside of the subunit.</text>
</comment>
<evidence type="ECO:0000256" key="5">
    <source>
        <dbReference type="HAMAP-Rule" id="MF_01326"/>
    </source>
</evidence>
<dbReference type="EMBL" id="CP065956">
    <property type="protein sequence ID" value="QSR86520.1"/>
    <property type="molecule type" value="Genomic_DNA"/>
</dbReference>
<keyword evidence="2 5" id="KW-0689">Ribosomal protein</keyword>
<feature type="domain" description="KOW" evidence="7">
    <location>
        <begin position="17"/>
        <end position="44"/>
    </location>
</feature>
<evidence type="ECO:0000256" key="1">
    <source>
        <dbReference type="ARBA" id="ARBA00010618"/>
    </source>
</evidence>
<dbReference type="InterPro" id="IPR041988">
    <property type="entry name" value="Ribosomal_uL24_KOW"/>
</dbReference>
<evidence type="ECO:0000256" key="3">
    <source>
        <dbReference type="ARBA" id="ARBA00023274"/>
    </source>
</evidence>
<dbReference type="InterPro" id="IPR014722">
    <property type="entry name" value="Rib_uL2_dom2"/>
</dbReference>
<evidence type="ECO:0000256" key="6">
    <source>
        <dbReference type="RuleBase" id="RU003477"/>
    </source>
</evidence>
<dbReference type="Pfam" id="PF00467">
    <property type="entry name" value="KOW"/>
    <property type="match status" value="1"/>
</dbReference>
<dbReference type="GO" id="GO:0005840">
    <property type="term" value="C:ribosome"/>
    <property type="evidence" value="ECO:0007669"/>
    <property type="project" value="UniProtKB-KW"/>
</dbReference>
<keyword evidence="5" id="KW-0694">RNA-binding</keyword>
<protein>
    <recommendedName>
        <fullName evidence="4 5">Large ribosomal subunit protein uL24</fullName>
    </recommendedName>
</protein>
<accession>A0ABX7PU49</accession>
<dbReference type="InterPro" id="IPR008991">
    <property type="entry name" value="Translation_prot_SH3-like_sf"/>
</dbReference>
<name>A0ABX7PU49_9BACT</name>
<dbReference type="Proteomes" id="UP000663088">
    <property type="component" value="Chromosome"/>
</dbReference>
<dbReference type="InterPro" id="IPR005825">
    <property type="entry name" value="Ribosomal_uL24_CS"/>
</dbReference>
<dbReference type="SUPFAM" id="SSF50104">
    <property type="entry name" value="Translation proteins SH3-like domain"/>
    <property type="match status" value="1"/>
</dbReference>
<gene>
    <name evidence="5" type="primary">rplX</name>
    <name evidence="8" type="ORF">EM20IM_08495</name>
</gene>
<dbReference type="Gene3D" id="2.30.30.30">
    <property type="match status" value="1"/>
</dbReference>
<dbReference type="InterPro" id="IPR003256">
    <property type="entry name" value="Ribosomal_uL24"/>
</dbReference>
<comment type="similarity">
    <text evidence="1 5 6">Belongs to the universal ribosomal protein uL24 family.</text>
</comment>
<evidence type="ECO:0000313" key="8">
    <source>
        <dbReference type="EMBL" id="QSR86520.1"/>
    </source>
</evidence>
<dbReference type="PANTHER" id="PTHR12903">
    <property type="entry name" value="MITOCHONDRIAL RIBOSOMAL PROTEIN L24"/>
    <property type="match status" value="1"/>
</dbReference>
<keyword evidence="3 5" id="KW-0687">Ribonucleoprotein</keyword>
<organism evidence="8 9">
    <name type="scientific">Candidatus Methylacidiphilum infernorum</name>
    <dbReference type="NCBI Taxonomy" id="511746"/>
    <lineage>
        <taxon>Bacteria</taxon>
        <taxon>Pseudomonadati</taxon>
        <taxon>Verrucomicrobiota</taxon>
        <taxon>Methylacidiphilae</taxon>
        <taxon>Methylacidiphilales</taxon>
        <taxon>Methylacidiphilaceae</taxon>
        <taxon>Methylacidiphilum (ex Ratnadevi et al. 2023)</taxon>
    </lineage>
</organism>
<dbReference type="RefSeq" id="WP_206846198.1">
    <property type="nucleotide sequence ID" value="NZ_CP065956.1"/>
</dbReference>
<keyword evidence="9" id="KW-1185">Reference proteome</keyword>
<sequence length="106" mass="11939">MNKKAKSKNREPLRKCHVKRGDEVVVITGSERGKRGKVLKVLRNSHKVIVEGVKMVKKAVRPSQDNPKGGIVEKEAAIDISNVMLASKWEKRQEKRKAAVEKKEQG</sequence>
<evidence type="ECO:0000259" key="7">
    <source>
        <dbReference type="SMART" id="SM00739"/>
    </source>
</evidence>
<dbReference type="InterPro" id="IPR005824">
    <property type="entry name" value="KOW"/>
</dbReference>
<evidence type="ECO:0000256" key="2">
    <source>
        <dbReference type="ARBA" id="ARBA00022980"/>
    </source>
</evidence>
<dbReference type="NCBIfam" id="TIGR01079">
    <property type="entry name" value="rplX_bact"/>
    <property type="match status" value="1"/>
</dbReference>
<dbReference type="Pfam" id="PF17136">
    <property type="entry name" value="ribosomal_L24"/>
    <property type="match status" value="1"/>
</dbReference>
<dbReference type="SMART" id="SM00739">
    <property type="entry name" value="KOW"/>
    <property type="match status" value="1"/>
</dbReference>
<dbReference type="InterPro" id="IPR057264">
    <property type="entry name" value="Ribosomal_uL24_C"/>
</dbReference>
<dbReference type="HAMAP" id="MF_01326_B">
    <property type="entry name" value="Ribosomal_uL24_B"/>
    <property type="match status" value="1"/>
</dbReference>
<proteinExistence type="inferred from homology"/>
<dbReference type="PROSITE" id="PS01108">
    <property type="entry name" value="RIBOSOMAL_L24"/>
    <property type="match status" value="1"/>
</dbReference>
<keyword evidence="5" id="KW-0699">rRNA-binding</keyword>
<evidence type="ECO:0000256" key="4">
    <source>
        <dbReference type="ARBA" id="ARBA00035206"/>
    </source>
</evidence>